<dbReference type="OrthoDB" id="849114at2"/>
<dbReference type="PROSITE" id="PS51257">
    <property type="entry name" value="PROKAR_LIPOPROTEIN"/>
    <property type="match status" value="1"/>
</dbReference>
<evidence type="ECO:0008006" key="4">
    <source>
        <dbReference type="Google" id="ProtNLM"/>
    </source>
</evidence>
<feature type="chain" id="PRO_5009287729" description="DUF4292 domain-containing protein" evidence="1">
    <location>
        <begin position="23"/>
        <end position="264"/>
    </location>
</feature>
<organism evidence="2 3">
    <name type="scientific">Halpernia humi</name>
    <dbReference type="NCBI Taxonomy" id="493375"/>
    <lineage>
        <taxon>Bacteria</taxon>
        <taxon>Pseudomonadati</taxon>
        <taxon>Bacteroidota</taxon>
        <taxon>Flavobacteriia</taxon>
        <taxon>Flavobacteriales</taxon>
        <taxon>Weeksellaceae</taxon>
        <taxon>Chryseobacterium group</taxon>
        <taxon>Halpernia</taxon>
    </lineage>
</organism>
<keyword evidence="3" id="KW-1185">Reference proteome</keyword>
<keyword evidence="1" id="KW-0732">Signal</keyword>
<dbReference type="RefSeq" id="WP_103913050.1">
    <property type="nucleotide sequence ID" value="NZ_FNUS01000002.1"/>
</dbReference>
<dbReference type="Proteomes" id="UP000236738">
    <property type="component" value="Unassembled WGS sequence"/>
</dbReference>
<sequence>MKKFFVLIFCALILGSCKTKTAINKPIDSNAELASSKVFYNSILKESTYEGLKINSKVNIENGSFIPTLDATIYLEKDQKVWLNITALFLQMARGIATTDGIKAYEKYNKTYIDSDFSYLNQLLNVNFIDLKSLQNLLIGKTFIPIDENDFKLTRNAENYTLTSIKNQEIKSNGKVSEYAIKMVYNTDFNLESVSLKDASSDDNLEVFYSNWEIVNNIPLPQNVKIIINGKKRSEILLENTKFDFSKMETPYSVPNNYKKTVIR</sequence>
<dbReference type="EMBL" id="FNUS01000002">
    <property type="protein sequence ID" value="SEF92163.1"/>
    <property type="molecule type" value="Genomic_DNA"/>
</dbReference>
<proteinExistence type="predicted"/>
<evidence type="ECO:0000256" key="1">
    <source>
        <dbReference type="SAM" id="SignalP"/>
    </source>
</evidence>
<gene>
    <name evidence="2" type="ORF">SAMN05421847_1041</name>
</gene>
<dbReference type="Pfam" id="PF14125">
    <property type="entry name" value="DUF4292"/>
    <property type="match status" value="1"/>
</dbReference>
<reference evidence="3" key="1">
    <citation type="submission" date="2016-10" db="EMBL/GenBank/DDBJ databases">
        <authorList>
            <person name="Varghese N."/>
            <person name="Submissions S."/>
        </authorList>
    </citation>
    <scope>NUCLEOTIDE SEQUENCE [LARGE SCALE GENOMIC DNA]</scope>
    <source>
        <strain evidence="3">DSM 21580</strain>
    </source>
</reference>
<dbReference type="InterPro" id="IPR025634">
    <property type="entry name" value="DUF4292"/>
</dbReference>
<evidence type="ECO:0000313" key="3">
    <source>
        <dbReference type="Proteomes" id="UP000236738"/>
    </source>
</evidence>
<feature type="signal peptide" evidence="1">
    <location>
        <begin position="1"/>
        <end position="22"/>
    </location>
</feature>
<name>A0A1H5VYE6_9FLAO</name>
<protein>
    <recommendedName>
        <fullName evidence="4">DUF4292 domain-containing protein</fullName>
    </recommendedName>
</protein>
<accession>A0A1H5VYE6</accession>
<dbReference type="AlphaFoldDB" id="A0A1H5VYE6"/>
<evidence type="ECO:0000313" key="2">
    <source>
        <dbReference type="EMBL" id="SEF92163.1"/>
    </source>
</evidence>